<name>A0A914MIN3_MELIC</name>
<evidence type="ECO:0000256" key="5">
    <source>
        <dbReference type="ARBA" id="ARBA00025797"/>
    </source>
</evidence>
<dbReference type="Proteomes" id="UP000887563">
    <property type="component" value="Unplaced"/>
</dbReference>
<keyword evidence="4 6" id="KW-0472">Membrane</keyword>
<evidence type="ECO:0000256" key="3">
    <source>
        <dbReference type="ARBA" id="ARBA00022989"/>
    </source>
</evidence>
<sequence length="354" mass="40648">MTITRLFFLPAIFVAATLLLWLLICYAPEWPQISETSKITDKNRTLDNIERKNVEEKFMNEGDNSLSSPAPFVLELPTQFENFTSFTARFRLYEQRHTAYIFTLFTCIYLYKQTFAIPGSFFMNIIAGAIYGLPIGFLLCSVLTTIGSTLCYLFSELFSREYVLYYFGEKINYLQRKVDDNSHRLLAFLLFARMFPISPSWLLNIVAPFLNIPLPLFTFSVLVGLAPYNFICVQAGFILSDLRGWDDVFSTATMLKLSSFALLPLCYAMFVRKKRLQHVNNNALKSIKCLSIPRKHNNNKLFSFSTTKTTIFPHNNNTKNIESSTEMFCSEFDHVVLSNDENSTTTTSSYSTNN</sequence>
<comment type="similarity">
    <text evidence="5">Belongs to the TMEM41 family.</text>
</comment>
<evidence type="ECO:0000256" key="1">
    <source>
        <dbReference type="ARBA" id="ARBA00004141"/>
    </source>
</evidence>
<feature type="transmembrane region" description="Helical" evidence="6">
    <location>
        <begin position="185"/>
        <end position="210"/>
    </location>
</feature>
<keyword evidence="2 6" id="KW-0812">Transmembrane</keyword>
<evidence type="ECO:0000256" key="6">
    <source>
        <dbReference type="SAM" id="Phobius"/>
    </source>
</evidence>
<evidence type="ECO:0000256" key="4">
    <source>
        <dbReference type="ARBA" id="ARBA00023136"/>
    </source>
</evidence>
<keyword evidence="3 6" id="KW-1133">Transmembrane helix</keyword>
<comment type="subcellular location">
    <subcellularLocation>
        <location evidence="1">Membrane</location>
        <topology evidence="1">Multi-pass membrane protein</topology>
    </subcellularLocation>
</comment>
<dbReference type="AlphaFoldDB" id="A0A914MIN3"/>
<evidence type="ECO:0000313" key="8">
    <source>
        <dbReference type="Proteomes" id="UP000887563"/>
    </source>
</evidence>
<keyword evidence="8" id="KW-1185">Reference proteome</keyword>
<dbReference type="GO" id="GO:0016020">
    <property type="term" value="C:membrane"/>
    <property type="evidence" value="ECO:0007669"/>
    <property type="project" value="UniProtKB-SubCell"/>
</dbReference>
<feature type="transmembrane region" description="Helical" evidence="6">
    <location>
        <begin position="129"/>
        <end position="154"/>
    </location>
</feature>
<dbReference type="PANTHER" id="PTHR43220">
    <property type="match status" value="1"/>
</dbReference>
<dbReference type="WBParaSite" id="Minc3s01970g27509">
    <property type="protein sequence ID" value="Minc3s01970g27509"/>
    <property type="gene ID" value="Minc3s01970g27509"/>
</dbReference>
<organism evidence="8 9">
    <name type="scientific">Meloidogyne incognita</name>
    <name type="common">Southern root-knot nematode worm</name>
    <name type="synonym">Oxyuris incognita</name>
    <dbReference type="NCBI Taxonomy" id="6306"/>
    <lineage>
        <taxon>Eukaryota</taxon>
        <taxon>Metazoa</taxon>
        <taxon>Ecdysozoa</taxon>
        <taxon>Nematoda</taxon>
        <taxon>Chromadorea</taxon>
        <taxon>Rhabditida</taxon>
        <taxon>Tylenchina</taxon>
        <taxon>Tylenchomorpha</taxon>
        <taxon>Tylenchoidea</taxon>
        <taxon>Meloidogynidae</taxon>
        <taxon>Meloidogyninae</taxon>
        <taxon>Meloidogyne</taxon>
        <taxon>Meloidogyne incognita group</taxon>
    </lineage>
</organism>
<feature type="transmembrane region" description="Helical" evidence="6">
    <location>
        <begin position="6"/>
        <end position="27"/>
    </location>
</feature>
<reference evidence="9" key="1">
    <citation type="submission" date="2022-11" db="UniProtKB">
        <authorList>
            <consortium name="WormBaseParasite"/>
        </authorList>
    </citation>
    <scope>IDENTIFICATION</scope>
</reference>
<evidence type="ECO:0000259" key="7">
    <source>
        <dbReference type="Pfam" id="PF09335"/>
    </source>
</evidence>
<dbReference type="Pfam" id="PF09335">
    <property type="entry name" value="VTT_dom"/>
    <property type="match status" value="1"/>
</dbReference>
<feature type="domain" description="VTT" evidence="7">
    <location>
        <begin position="117"/>
        <end position="236"/>
    </location>
</feature>
<dbReference type="InterPro" id="IPR032816">
    <property type="entry name" value="VTT_dom"/>
</dbReference>
<feature type="transmembrane region" description="Helical" evidence="6">
    <location>
        <begin position="99"/>
        <end position="123"/>
    </location>
</feature>
<dbReference type="InterPro" id="IPR045014">
    <property type="entry name" value="TM41A/B"/>
</dbReference>
<evidence type="ECO:0000313" key="9">
    <source>
        <dbReference type="WBParaSite" id="Minc3s01970g27509"/>
    </source>
</evidence>
<feature type="transmembrane region" description="Helical" evidence="6">
    <location>
        <begin position="251"/>
        <end position="270"/>
    </location>
</feature>
<feature type="transmembrane region" description="Helical" evidence="6">
    <location>
        <begin position="216"/>
        <end position="239"/>
    </location>
</feature>
<accession>A0A914MIN3</accession>
<proteinExistence type="inferred from homology"/>
<dbReference type="PANTHER" id="PTHR43220:SF20">
    <property type="entry name" value="TRANSMEMBRANE PROTEIN 41A"/>
    <property type="match status" value="1"/>
</dbReference>
<evidence type="ECO:0000256" key="2">
    <source>
        <dbReference type="ARBA" id="ARBA00022692"/>
    </source>
</evidence>
<protein>
    <recommendedName>
        <fullName evidence="7">VTT domain-containing protein</fullName>
    </recommendedName>
</protein>